<dbReference type="InterPro" id="IPR003347">
    <property type="entry name" value="JmjC_dom"/>
</dbReference>
<keyword evidence="7" id="KW-1185">Reference proteome</keyword>
<keyword evidence="3" id="KW-0223">Dioxygenase</keyword>
<dbReference type="AlphaFoldDB" id="A0A022PZG6"/>
<dbReference type="GO" id="GO:0005506">
    <property type="term" value="F:iron ion binding"/>
    <property type="evidence" value="ECO:0007669"/>
    <property type="project" value="UniProtKB-UniRule"/>
</dbReference>
<gene>
    <name evidence="6" type="ORF">MIMGU_mgv1a022872mg</name>
</gene>
<protein>
    <recommendedName>
        <fullName evidence="3">Bifunctional lysine-specific demethylase and histidyl-hydroxylase</fullName>
        <ecNumber evidence="3">1.14.11.-</ecNumber>
    </recommendedName>
</protein>
<reference evidence="6 7" key="1">
    <citation type="journal article" date="2013" name="Proc. Natl. Acad. Sci. U.S.A.">
        <title>Fine-scale variation in meiotic recombination in Mimulus inferred from population shotgun sequencing.</title>
        <authorList>
            <person name="Hellsten U."/>
            <person name="Wright K.M."/>
            <person name="Jenkins J."/>
            <person name="Shu S."/>
            <person name="Yuan Y."/>
            <person name="Wessler S.R."/>
            <person name="Schmutz J."/>
            <person name="Willis J.H."/>
            <person name="Rokhsar D.S."/>
        </authorList>
    </citation>
    <scope>NUCLEOTIDE SEQUENCE [LARGE SCALE GENOMIC DNA]</scope>
    <source>
        <strain evidence="7">cv. DUN x IM62</strain>
    </source>
</reference>
<keyword evidence="3" id="KW-0805">Transcription regulation</keyword>
<keyword evidence="3" id="KW-0539">Nucleus</keyword>
<evidence type="ECO:0000256" key="2">
    <source>
        <dbReference type="ARBA" id="ARBA00023004"/>
    </source>
</evidence>
<dbReference type="eggNOG" id="KOG3706">
    <property type="taxonomic scope" value="Eukaryota"/>
</dbReference>
<keyword evidence="4" id="KW-0812">Transmembrane</keyword>
<comment type="function">
    <text evidence="3">Oxygenase that can act as both a histone lysine demethylase and a ribosomal histidine hydroxylase.</text>
</comment>
<dbReference type="GO" id="GO:0051864">
    <property type="term" value="F:histone H3K36 demethylase activity"/>
    <property type="evidence" value="ECO:0000318"/>
    <property type="project" value="GO_Central"/>
</dbReference>
<feature type="transmembrane region" description="Helical" evidence="4">
    <location>
        <begin position="9"/>
        <end position="27"/>
    </location>
</feature>
<dbReference type="PANTHER" id="PTHR13096:SF9">
    <property type="entry name" value="BIFUNCTIONAL LYSINE-SPECIFIC DEMETHYLASE AND HISTIDYL-HYDROXYLASE"/>
    <property type="match status" value="1"/>
</dbReference>
<dbReference type="SMART" id="SM00558">
    <property type="entry name" value="JmjC"/>
    <property type="match status" value="1"/>
</dbReference>
<name>A0A022PZG6_ERYGU</name>
<dbReference type="SUPFAM" id="SSF51197">
    <property type="entry name" value="Clavaminate synthase-like"/>
    <property type="match status" value="1"/>
</dbReference>
<dbReference type="Proteomes" id="UP000030748">
    <property type="component" value="Unassembled WGS sequence"/>
</dbReference>
<keyword evidence="4" id="KW-1133">Transmembrane helix</keyword>
<sequence>LLAVCFSNYCNIFLFYLILSICFISYAEIACKSAEIVGAASLSSLEMNEMIAEEDETVKGLISLLTSPKREISMAACNAVLDLATTSVGRQQLLEFAAIENIIFFNWLLLAVKMVAELSHDPNSTEDEYPILLLQCAISLINYCTVEQLQHIPTELSGKFSLLLKRLWGQAYRRKLCSSSSRFDQKNEFCISNIRTNNLVECIFRLSINGGLHQQTLDSEHVKRSIFDSGEVDIERFLLHIWETSPMLIRNPPKASLKHDGIFGPFIQYLGSKEAVPSFLTSILKNTISCPSISSDEIDISHVINEIKNHIGHPIIYHQDIRVVKTRGIERELHYFQEQCDLSIDEILKCEEAFNEGYSIALRGLEFRYQSIAAIADGLASLFGQPSAGVNMYLTPANSQGLARHSDDHCVFVCQIIGVKRWKVFPRPDFQLPRLYEPCDSWHDLENKSRKSDGGECQEFLLEEGDVLYIPRGSPHEAVTDVNAGFSLHLTLAVEIEPPFEWEGFMQIALYCWGTKQKDIQDTSGDSVLYNLRLLSVRLLHIAIKLIGNTNPEFRKASLVGSKLLCSDAGDRFYENQKTTFHCLFNKITNESKFSDAVEYLEAALQKNEDPLEHIRWMKHLNVEEEKEREKSSSSNISLADPFIQHRDIAEATFMEVKSKFCSEVEFQNVERYYQVMLEKYKKVRKQYTNGMLSLHSALHN</sequence>
<keyword evidence="2 3" id="KW-0408">Iron</keyword>
<dbReference type="EC" id="1.14.11.-" evidence="3"/>
<evidence type="ECO:0000256" key="1">
    <source>
        <dbReference type="ARBA" id="ARBA00022723"/>
    </source>
</evidence>
<dbReference type="GO" id="GO:0005730">
    <property type="term" value="C:nucleolus"/>
    <property type="evidence" value="ECO:0000318"/>
    <property type="project" value="GO_Central"/>
</dbReference>
<comment type="similarity">
    <text evidence="3">Belongs to the ROX family.</text>
</comment>
<evidence type="ECO:0000259" key="5">
    <source>
        <dbReference type="PROSITE" id="PS51184"/>
    </source>
</evidence>
<evidence type="ECO:0000313" key="7">
    <source>
        <dbReference type="Proteomes" id="UP000030748"/>
    </source>
</evidence>
<dbReference type="GO" id="GO:0032453">
    <property type="term" value="F:histone H3K4 demethylase activity"/>
    <property type="evidence" value="ECO:0000318"/>
    <property type="project" value="GO_Central"/>
</dbReference>
<keyword evidence="4" id="KW-0472">Membrane</keyword>
<keyword evidence="3" id="KW-0560">Oxidoreductase</keyword>
<dbReference type="Gene3D" id="2.60.120.650">
    <property type="entry name" value="Cupin"/>
    <property type="match status" value="1"/>
</dbReference>
<dbReference type="InterPro" id="IPR039994">
    <property type="entry name" value="NO66-like"/>
</dbReference>
<evidence type="ECO:0000256" key="4">
    <source>
        <dbReference type="SAM" id="Phobius"/>
    </source>
</evidence>
<comment type="cofactor">
    <cofactor evidence="3">
        <name>Fe(2+)</name>
        <dbReference type="ChEBI" id="CHEBI:29033"/>
    </cofactor>
    <text evidence="3">Binds 1 Fe(2+) ion per subunit.</text>
</comment>
<evidence type="ECO:0000313" key="6">
    <source>
        <dbReference type="EMBL" id="EYU20894.1"/>
    </source>
</evidence>
<keyword evidence="3" id="KW-0804">Transcription</keyword>
<dbReference type="STRING" id="4155.A0A022PZG6"/>
<proteinExistence type="inferred from homology"/>
<dbReference type="Pfam" id="PF08007">
    <property type="entry name" value="JmjC_2"/>
    <property type="match status" value="1"/>
</dbReference>
<comment type="subcellular location">
    <subcellularLocation>
        <location evidence="3">Nucleus</location>
    </subcellularLocation>
</comment>
<dbReference type="EMBL" id="KI632259">
    <property type="protein sequence ID" value="EYU20894.1"/>
    <property type="molecule type" value="Genomic_DNA"/>
</dbReference>
<organism evidence="6 7">
    <name type="scientific">Erythranthe guttata</name>
    <name type="common">Yellow monkey flower</name>
    <name type="synonym">Mimulus guttatus</name>
    <dbReference type="NCBI Taxonomy" id="4155"/>
    <lineage>
        <taxon>Eukaryota</taxon>
        <taxon>Viridiplantae</taxon>
        <taxon>Streptophyta</taxon>
        <taxon>Embryophyta</taxon>
        <taxon>Tracheophyta</taxon>
        <taxon>Spermatophyta</taxon>
        <taxon>Magnoliopsida</taxon>
        <taxon>eudicotyledons</taxon>
        <taxon>Gunneridae</taxon>
        <taxon>Pentapetalae</taxon>
        <taxon>asterids</taxon>
        <taxon>lamiids</taxon>
        <taxon>Lamiales</taxon>
        <taxon>Phrymaceae</taxon>
        <taxon>Erythranthe</taxon>
    </lineage>
</organism>
<keyword evidence="1 3" id="KW-0479">Metal-binding</keyword>
<dbReference type="PROSITE" id="PS51184">
    <property type="entry name" value="JMJC"/>
    <property type="match status" value="1"/>
</dbReference>
<accession>A0A022PZG6</accession>
<feature type="domain" description="JmjC" evidence="5">
    <location>
        <begin position="362"/>
        <end position="511"/>
    </location>
</feature>
<dbReference type="PANTHER" id="PTHR13096">
    <property type="entry name" value="MINA53 MYC INDUCED NUCLEAR ANTIGEN"/>
    <property type="match status" value="1"/>
</dbReference>
<evidence type="ECO:0000256" key="3">
    <source>
        <dbReference type="RuleBase" id="RU366061"/>
    </source>
</evidence>
<feature type="non-terminal residue" evidence="6">
    <location>
        <position position="1"/>
    </location>
</feature>